<comment type="caution">
    <text evidence="1">The sequence shown here is derived from an EMBL/GenBank/DDBJ whole genome shotgun (WGS) entry which is preliminary data.</text>
</comment>
<proteinExistence type="predicted"/>
<keyword evidence="2" id="KW-1185">Reference proteome</keyword>
<dbReference type="Proteomes" id="UP001153331">
    <property type="component" value="Unassembled WGS sequence"/>
</dbReference>
<evidence type="ECO:0000313" key="2">
    <source>
        <dbReference type="Proteomes" id="UP001153331"/>
    </source>
</evidence>
<reference evidence="1" key="1">
    <citation type="submission" date="2022-11" db="EMBL/GenBank/DDBJ databases">
        <title>Genome Sequence of Boeremia exigua.</title>
        <authorList>
            <person name="Buettner E."/>
        </authorList>
    </citation>
    <scope>NUCLEOTIDE SEQUENCE</scope>
    <source>
        <strain evidence="1">CU02</strain>
    </source>
</reference>
<sequence>MYDTSAVRRMLDTFTKNLTPKQRGILSLQPPADGNWSALEIGSADYITTPIITGLRKLVNPAIQLKNSDFPGQDWGASAAFTPFSSWNGVHKTHVALFQDVMKSTRNPALAFQAFFTVVMQMTYYDLLPQFDIAGTANVSASERVDVPAQWTGFGVVVGLLLLHAVLIVATVTLFLANTEHSLLGNAWQAVAQVSSSDTHETVLCASNMTDREVRRLLSMSSFEDNDVVLRMGADGARSQAVYRRGTGEGE</sequence>
<accession>A0ACC2I345</accession>
<protein>
    <submittedName>
        <fullName evidence="1">Uncharacterized protein</fullName>
    </submittedName>
</protein>
<organism evidence="1 2">
    <name type="scientific">Boeremia exigua</name>
    <dbReference type="NCBI Taxonomy" id="749465"/>
    <lineage>
        <taxon>Eukaryota</taxon>
        <taxon>Fungi</taxon>
        <taxon>Dikarya</taxon>
        <taxon>Ascomycota</taxon>
        <taxon>Pezizomycotina</taxon>
        <taxon>Dothideomycetes</taxon>
        <taxon>Pleosporomycetidae</taxon>
        <taxon>Pleosporales</taxon>
        <taxon>Pleosporineae</taxon>
        <taxon>Didymellaceae</taxon>
        <taxon>Boeremia</taxon>
    </lineage>
</organism>
<name>A0ACC2I345_9PLEO</name>
<evidence type="ECO:0000313" key="1">
    <source>
        <dbReference type="EMBL" id="KAJ8109433.1"/>
    </source>
</evidence>
<dbReference type="EMBL" id="JAPHNI010000614">
    <property type="protein sequence ID" value="KAJ8109433.1"/>
    <property type="molecule type" value="Genomic_DNA"/>
</dbReference>
<gene>
    <name evidence="1" type="ORF">OPT61_g7459</name>
</gene>